<evidence type="ECO:0000313" key="2">
    <source>
        <dbReference type="Proteomes" id="UP000323917"/>
    </source>
</evidence>
<accession>A0A5B9QE05</accession>
<organism evidence="1 2">
    <name type="scientific">Bythopirellula goksoeyrii</name>
    <dbReference type="NCBI Taxonomy" id="1400387"/>
    <lineage>
        <taxon>Bacteria</taxon>
        <taxon>Pseudomonadati</taxon>
        <taxon>Planctomycetota</taxon>
        <taxon>Planctomycetia</taxon>
        <taxon>Pirellulales</taxon>
        <taxon>Lacipirellulaceae</taxon>
        <taxon>Bythopirellula</taxon>
    </lineage>
</organism>
<reference evidence="1 2" key="1">
    <citation type="submission" date="2019-08" db="EMBL/GenBank/DDBJ databases">
        <title>Deep-cultivation of Planctomycetes and their phenomic and genomic characterization uncovers novel biology.</title>
        <authorList>
            <person name="Wiegand S."/>
            <person name="Jogler M."/>
            <person name="Boedeker C."/>
            <person name="Pinto D."/>
            <person name="Vollmers J."/>
            <person name="Rivas-Marin E."/>
            <person name="Kohn T."/>
            <person name="Peeters S.H."/>
            <person name="Heuer A."/>
            <person name="Rast P."/>
            <person name="Oberbeckmann S."/>
            <person name="Bunk B."/>
            <person name="Jeske O."/>
            <person name="Meyerdierks A."/>
            <person name="Storesund J.E."/>
            <person name="Kallscheuer N."/>
            <person name="Luecker S."/>
            <person name="Lage O.M."/>
            <person name="Pohl T."/>
            <person name="Merkel B.J."/>
            <person name="Hornburger P."/>
            <person name="Mueller R.-W."/>
            <person name="Bruemmer F."/>
            <person name="Labrenz M."/>
            <person name="Spormann A.M."/>
            <person name="Op den Camp H."/>
            <person name="Overmann J."/>
            <person name="Amann R."/>
            <person name="Jetten M.S.M."/>
            <person name="Mascher T."/>
            <person name="Medema M.H."/>
            <person name="Devos D.P."/>
            <person name="Kaster A.-K."/>
            <person name="Ovreas L."/>
            <person name="Rohde M."/>
            <person name="Galperin M.Y."/>
            <person name="Jogler C."/>
        </authorList>
    </citation>
    <scope>NUCLEOTIDE SEQUENCE [LARGE SCALE GENOMIC DNA]</scope>
    <source>
        <strain evidence="1 2">Pr1d</strain>
    </source>
</reference>
<keyword evidence="2" id="KW-1185">Reference proteome</keyword>
<sequence>MMKTMTNDPIVAEVRAVREKHAAQFSYDLKEIFKNIQHHQKSSGRNYVRYPARPAVAMDSTKSTE</sequence>
<gene>
    <name evidence="1" type="ORF">Pr1d_44840</name>
</gene>
<dbReference type="AlphaFoldDB" id="A0A5B9QE05"/>
<dbReference type="Proteomes" id="UP000323917">
    <property type="component" value="Chromosome"/>
</dbReference>
<protein>
    <submittedName>
        <fullName evidence="1">Uncharacterized protein</fullName>
    </submittedName>
</protein>
<name>A0A5B9QE05_9BACT</name>
<dbReference type="EMBL" id="CP042913">
    <property type="protein sequence ID" value="QEG37144.1"/>
    <property type="molecule type" value="Genomic_DNA"/>
</dbReference>
<dbReference type="KEGG" id="bgok:Pr1d_44840"/>
<proteinExistence type="predicted"/>
<evidence type="ECO:0000313" key="1">
    <source>
        <dbReference type="EMBL" id="QEG37144.1"/>
    </source>
</evidence>